<evidence type="ECO:0000313" key="2">
    <source>
        <dbReference type="Proteomes" id="UP000248257"/>
    </source>
</evidence>
<dbReference type="InterPro" id="IPR020354">
    <property type="entry name" value="Competence_nuclease_inhibitor"/>
</dbReference>
<dbReference type="STRING" id="1220579.GCA_001571345_01716"/>
<dbReference type="AlphaFoldDB" id="A0A318PLG8"/>
<proteinExistence type="predicted"/>
<dbReference type="Proteomes" id="UP000248257">
    <property type="component" value="Unassembled WGS sequence"/>
</dbReference>
<dbReference type="Gene3D" id="2.60.34.30">
    <property type="entry name" value="Competence, DNA-entry nuclease inhibitor, ComJ"/>
    <property type="match status" value="1"/>
</dbReference>
<dbReference type="InterPro" id="IPR038691">
    <property type="entry name" value="ComJ_sf"/>
</dbReference>
<keyword evidence="2" id="KW-1185">Reference proteome</keyword>
<evidence type="ECO:0000313" key="1">
    <source>
        <dbReference type="EMBL" id="PYD56872.1"/>
    </source>
</evidence>
<gene>
    <name evidence="1" type="ORF">CFR75_08735</name>
</gene>
<organism evidence="1 2">
    <name type="scientific">Komagataeibacter xylinus</name>
    <name type="common">Gluconacetobacter xylinus</name>
    <dbReference type="NCBI Taxonomy" id="28448"/>
    <lineage>
        <taxon>Bacteria</taxon>
        <taxon>Pseudomonadati</taxon>
        <taxon>Pseudomonadota</taxon>
        <taxon>Alphaproteobacteria</taxon>
        <taxon>Acetobacterales</taxon>
        <taxon>Acetobacteraceae</taxon>
        <taxon>Komagataeibacter</taxon>
    </lineage>
</organism>
<dbReference type="RefSeq" id="WP_169797735.1">
    <property type="nucleotide sequence ID" value="NZ_CBCRXN010000008.1"/>
</dbReference>
<reference evidence="1 2" key="1">
    <citation type="submission" date="2017-07" db="EMBL/GenBank/DDBJ databases">
        <title>A draft genome sequence of Komagataeibacter xylinus LMG 1515.</title>
        <authorList>
            <person name="Skraban J."/>
            <person name="Cleenwerck I."/>
            <person name="Vandamme P."/>
            <person name="Trcek J."/>
        </authorList>
    </citation>
    <scope>NUCLEOTIDE SEQUENCE [LARGE SCALE GENOMIC DNA]</scope>
    <source>
        <strain evidence="1 2">LMG 1515</strain>
    </source>
</reference>
<sequence length="98" mass="11360">MRQIYHVIYTPVMPGERQQMFEGCIRIAGHQISLFDSRSGLPSHDWNATQREQGFVWQPGSVSFHLPENAEMAFVVEVNKNYRPSPVRPHHHCRAFQG</sequence>
<dbReference type="EMBL" id="NKUC01000015">
    <property type="protein sequence ID" value="PYD56872.1"/>
    <property type="molecule type" value="Genomic_DNA"/>
</dbReference>
<protein>
    <submittedName>
        <fullName evidence="1">Uncharacterized protein</fullName>
    </submittedName>
</protein>
<name>A0A318PLG8_KOMXY</name>
<comment type="caution">
    <text evidence="1">The sequence shown here is derived from an EMBL/GenBank/DDBJ whole genome shotgun (WGS) entry which is preliminary data.</text>
</comment>
<accession>A0A318PLG8</accession>
<dbReference type="Pfam" id="PF11033">
    <property type="entry name" value="ComJ"/>
    <property type="match status" value="1"/>
</dbReference>